<sequence>MSTSRASRRQGSNRGRSSRPPTCFDASSGHTIPLIKLNLRSTAPVLAHQELTQNMMTIARKLTSAEFEHLEVSQLIDNPQEGLTTDPNAYLGDGNTFASPWGLACSKLRRSVVIGVNPNRGQIEVVDCTSHNGIKPATFKSRFSPSARADHFEMIEPAQPKQLFMDNYDTGNHPIEIKSTSLNYRPGTFVDINTKRSIIPTSLTQVHGRLRGRSLRLLTDALERHEQNRRAQVSNVHDSDESDVEEEVDDQDNNAVSDGRESLLSAPYGINDLVDSNETNSTMGFATNKEMYQKVGNGATPLPGSREDILFVLFCATGRVKIFKEDESGPTINFRVRVNSERDEWRAVKDIHIYELLRVADRYSHDYPGYTLARIVNEASTKDGKYLKMENTMELQHRFVSLFSILKVLDSQGIINLSPLDQDAQADMPPPTTKDQDTIVSQSTSPNNDSPADVSSKEVPSADVSRKDSPQRAAGLKRKRSSPSIDQPSSRTIKQPRPSVPKDVRVDSGFVSGEVPSNTNQAL</sequence>
<feature type="region of interest" description="Disordered" evidence="1">
    <location>
        <begin position="421"/>
        <end position="523"/>
    </location>
</feature>
<protein>
    <submittedName>
        <fullName evidence="2">Uncharacterized protein</fullName>
    </submittedName>
</protein>
<reference evidence="2" key="1">
    <citation type="journal article" date="2020" name="Stud. Mycol.">
        <title>101 Dothideomycetes genomes: a test case for predicting lifestyles and emergence of pathogens.</title>
        <authorList>
            <person name="Haridas S."/>
            <person name="Albert R."/>
            <person name="Binder M."/>
            <person name="Bloem J."/>
            <person name="Labutti K."/>
            <person name="Salamov A."/>
            <person name="Andreopoulos B."/>
            <person name="Baker S."/>
            <person name="Barry K."/>
            <person name="Bills G."/>
            <person name="Bluhm B."/>
            <person name="Cannon C."/>
            <person name="Castanera R."/>
            <person name="Culley D."/>
            <person name="Daum C."/>
            <person name="Ezra D."/>
            <person name="Gonzalez J."/>
            <person name="Henrissat B."/>
            <person name="Kuo A."/>
            <person name="Liang C."/>
            <person name="Lipzen A."/>
            <person name="Lutzoni F."/>
            <person name="Magnuson J."/>
            <person name="Mondo S."/>
            <person name="Nolan M."/>
            <person name="Ohm R."/>
            <person name="Pangilinan J."/>
            <person name="Park H.-J."/>
            <person name="Ramirez L."/>
            <person name="Alfaro M."/>
            <person name="Sun H."/>
            <person name="Tritt A."/>
            <person name="Yoshinaga Y."/>
            <person name="Zwiers L.-H."/>
            <person name="Turgeon B."/>
            <person name="Goodwin S."/>
            <person name="Spatafora J."/>
            <person name="Crous P."/>
            <person name="Grigoriev I."/>
        </authorList>
    </citation>
    <scope>NUCLEOTIDE SEQUENCE</scope>
    <source>
        <strain evidence="2">CBS 122681</strain>
    </source>
</reference>
<evidence type="ECO:0000313" key="2">
    <source>
        <dbReference type="EMBL" id="KAF2651088.1"/>
    </source>
</evidence>
<feature type="region of interest" description="Disordered" evidence="1">
    <location>
        <begin position="227"/>
        <end position="261"/>
    </location>
</feature>
<dbReference type="Proteomes" id="UP000799324">
    <property type="component" value="Unassembled WGS sequence"/>
</dbReference>
<accession>A0A6A6SX90</accession>
<dbReference type="EMBL" id="MU004435">
    <property type="protein sequence ID" value="KAF2651088.1"/>
    <property type="molecule type" value="Genomic_DNA"/>
</dbReference>
<feature type="region of interest" description="Disordered" evidence="1">
    <location>
        <begin position="1"/>
        <end position="27"/>
    </location>
</feature>
<feature type="compositionally biased region" description="Polar residues" evidence="1">
    <location>
        <begin position="482"/>
        <end position="493"/>
    </location>
</feature>
<evidence type="ECO:0000313" key="3">
    <source>
        <dbReference type="Proteomes" id="UP000799324"/>
    </source>
</evidence>
<dbReference type="AlphaFoldDB" id="A0A6A6SX90"/>
<keyword evidence="3" id="KW-1185">Reference proteome</keyword>
<evidence type="ECO:0000256" key="1">
    <source>
        <dbReference type="SAM" id="MobiDB-lite"/>
    </source>
</evidence>
<proteinExistence type="predicted"/>
<feature type="compositionally biased region" description="Polar residues" evidence="1">
    <location>
        <begin position="438"/>
        <end position="450"/>
    </location>
</feature>
<name>A0A6A6SX90_9PLEO</name>
<feature type="compositionally biased region" description="Acidic residues" evidence="1">
    <location>
        <begin position="240"/>
        <end position="252"/>
    </location>
</feature>
<organism evidence="2 3">
    <name type="scientific">Lophiostoma macrostomum CBS 122681</name>
    <dbReference type="NCBI Taxonomy" id="1314788"/>
    <lineage>
        <taxon>Eukaryota</taxon>
        <taxon>Fungi</taxon>
        <taxon>Dikarya</taxon>
        <taxon>Ascomycota</taxon>
        <taxon>Pezizomycotina</taxon>
        <taxon>Dothideomycetes</taxon>
        <taxon>Pleosporomycetidae</taxon>
        <taxon>Pleosporales</taxon>
        <taxon>Lophiostomataceae</taxon>
        <taxon>Lophiostoma</taxon>
    </lineage>
</organism>
<gene>
    <name evidence="2" type="ORF">K491DRAFT_720170</name>
</gene>
<feature type="compositionally biased region" description="Low complexity" evidence="1">
    <location>
        <begin position="9"/>
        <end position="19"/>
    </location>
</feature>